<evidence type="ECO:0000313" key="6">
    <source>
        <dbReference type="EnsemblMetazoa" id="XP_038060672.1"/>
    </source>
</evidence>
<evidence type="ECO:0000256" key="1">
    <source>
        <dbReference type="ARBA" id="ARBA00022574"/>
    </source>
</evidence>
<dbReference type="OrthoDB" id="190105at2759"/>
<dbReference type="Pfam" id="PF12937">
    <property type="entry name" value="F-box-like"/>
    <property type="match status" value="1"/>
</dbReference>
<proteinExistence type="predicted"/>
<dbReference type="Pfam" id="PF00400">
    <property type="entry name" value="WD40"/>
    <property type="match status" value="1"/>
</dbReference>
<keyword evidence="1 3" id="KW-0853">WD repeat</keyword>
<dbReference type="InterPro" id="IPR001680">
    <property type="entry name" value="WD40_rpt"/>
</dbReference>
<dbReference type="InterPro" id="IPR015943">
    <property type="entry name" value="WD40/YVTN_repeat-like_dom_sf"/>
</dbReference>
<dbReference type="Proteomes" id="UP000887568">
    <property type="component" value="Unplaced"/>
</dbReference>
<reference evidence="6" key="1">
    <citation type="submission" date="2022-11" db="UniProtKB">
        <authorList>
            <consortium name="EnsemblMetazoa"/>
        </authorList>
    </citation>
    <scope>IDENTIFICATION</scope>
</reference>
<dbReference type="Gene3D" id="1.20.1280.50">
    <property type="match status" value="1"/>
</dbReference>
<evidence type="ECO:0000256" key="3">
    <source>
        <dbReference type="PROSITE-ProRule" id="PRU00221"/>
    </source>
</evidence>
<accession>A0A914A9Z6</accession>
<dbReference type="InterPro" id="IPR050995">
    <property type="entry name" value="WD-F-box_domain-protein"/>
</dbReference>
<dbReference type="GeneID" id="119731536"/>
<dbReference type="PROSITE" id="PS50181">
    <property type="entry name" value="FBOX"/>
    <property type="match status" value="1"/>
</dbReference>
<dbReference type="PANTHER" id="PTHR14604">
    <property type="entry name" value="WD40 REPEAT PF20"/>
    <property type="match status" value="1"/>
</dbReference>
<evidence type="ECO:0000256" key="4">
    <source>
        <dbReference type="SAM" id="MobiDB-lite"/>
    </source>
</evidence>
<feature type="region of interest" description="Disordered" evidence="4">
    <location>
        <begin position="82"/>
        <end position="104"/>
    </location>
</feature>
<keyword evidence="2" id="KW-0677">Repeat</keyword>
<keyword evidence="7" id="KW-1185">Reference proteome</keyword>
<protein>
    <recommendedName>
        <fullName evidence="5">F-box domain-containing protein</fullName>
    </recommendedName>
</protein>
<dbReference type="SUPFAM" id="SSF50978">
    <property type="entry name" value="WD40 repeat-like"/>
    <property type="match status" value="1"/>
</dbReference>
<dbReference type="PROSITE" id="PS00678">
    <property type="entry name" value="WD_REPEATS_1"/>
    <property type="match status" value="1"/>
</dbReference>
<feature type="repeat" description="WD" evidence="3">
    <location>
        <begin position="306"/>
        <end position="328"/>
    </location>
</feature>
<dbReference type="InterPro" id="IPR019775">
    <property type="entry name" value="WD40_repeat_CS"/>
</dbReference>
<dbReference type="SUPFAM" id="SSF81383">
    <property type="entry name" value="F-box domain"/>
    <property type="match status" value="1"/>
</dbReference>
<dbReference type="InterPro" id="IPR001810">
    <property type="entry name" value="F-box_dom"/>
</dbReference>
<evidence type="ECO:0000259" key="5">
    <source>
        <dbReference type="PROSITE" id="PS50181"/>
    </source>
</evidence>
<dbReference type="InterPro" id="IPR036047">
    <property type="entry name" value="F-box-like_dom_sf"/>
</dbReference>
<dbReference type="PROSITE" id="PS50082">
    <property type="entry name" value="WD_REPEATS_2"/>
    <property type="match status" value="1"/>
</dbReference>
<dbReference type="SMART" id="SM00256">
    <property type="entry name" value="FBOX"/>
    <property type="match status" value="1"/>
</dbReference>
<dbReference type="EnsemblMetazoa" id="XM_038204744.1">
    <property type="protein sequence ID" value="XP_038060672.1"/>
    <property type="gene ID" value="LOC119731536"/>
</dbReference>
<dbReference type="PANTHER" id="PTHR14604:SF4">
    <property type="entry name" value="F-BOX DOMAIN-CONTAINING PROTEIN"/>
    <property type="match status" value="1"/>
</dbReference>
<dbReference type="Gene3D" id="2.130.10.10">
    <property type="entry name" value="YVTN repeat-like/Quinoprotein amine dehydrogenase"/>
    <property type="match status" value="1"/>
</dbReference>
<dbReference type="RefSeq" id="XP_038060672.1">
    <property type="nucleotide sequence ID" value="XM_038204744.1"/>
</dbReference>
<organism evidence="6 7">
    <name type="scientific">Patiria miniata</name>
    <name type="common">Bat star</name>
    <name type="synonym">Asterina miniata</name>
    <dbReference type="NCBI Taxonomy" id="46514"/>
    <lineage>
        <taxon>Eukaryota</taxon>
        <taxon>Metazoa</taxon>
        <taxon>Echinodermata</taxon>
        <taxon>Eleutherozoa</taxon>
        <taxon>Asterozoa</taxon>
        <taxon>Asteroidea</taxon>
        <taxon>Valvatacea</taxon>
        <taxon>Valvatida</taxon>
        <taxon>Asterinidae</taxon>
        <taxon>Patiria</taxon>
    </lineage>
</organism>
<evidence type="ECO:0000256" key="2">
    <source>
        <dbReference type="ARBA" id="ARBA00022737"/>
    </source>
</evidence>
<dbReference type="InterPro" id="IPR036322">
    <property type="entry name" value="WD40_repeat_dom_sf"/>
</dbReference>
<name>A0A914A9Z6_PATMI</name>
<evidence type="ECO:0000313" key="7">
    <source>
        <dbReference type="Proteomes" id="UP000887568"/>
    </source>
</evidence>
<feature type="domain" description="F-box" evidence="5">
    <location>
        <begin position="18"/>
        <end position="64"/>
    </location>
</feature>
<sequence length="508" mass="56826">MDCCGWICRQKTDTSQAEVNFTDLPQELKERIFRHLTATDLCRLALCNRILRALTNQDAMWRPLCRKKGWERYGTICDLSKEPPFKPTSSQHQKPGEGGAPTFPADAVVTRSDWPGLVDTCKWKEVYTKARHLEENLRNQRYYAMSLELCPPDVLPCALCDVLLVNIAGEGDCLVAGLNIGLLQIWDLSSGKRQHLILVNVSSSPDALKMKNDIIAAGCRDGKIRTYSAQTGEQLQVMSGHRLAVSHLFFDGDTIVSVARPQVKRLEYADSDIRVWSAANGASRCILQSGHEATRLLHLDYKDKIVAGAYSDNTIRIWDVRNGSLIMQHVVCDTINLTSCHLWDGIVVGASKDHTVKISELNSGECTKTFNVDVLPNPDTEVRYMLSDGLLVVVKLDVHHGFNIVNLNGERLLTDAGRHVNPLWFRGNTLLTHGIVTHDDAQGYELWIIDPEDRMDGNASGSSMTKAPQYLGGTSVVCAWMSDTKVAFQRKQSQFYTPTDDVCVHHYW</sequence>
<dbReference type="AlphaFoldDB" id="A0A914A9Z6"/>